<protein>
    <submittedName>
        <fullName evidence="1">Uncharacterized protein</fullName>
    </submittedName>
</protein>
<dbReference type="EMBL" id="LAZR01004710">
    <property type="protein sequence ID" value="KKN06268.1"/>
    <property type="molecule type" value="Genomic_DNA"/>
</dbReference>
<reference evidence="1" key="1">
    <citation type="journal article" date="2015" name="Nature">
        <title>Complex archaea that bridge the gap between prokaryotes and eukaryotes.</title>
        <authorList>
            <person name="Spang A."/>
            <person name="Saw J.H."/>
            <person name="Jorgensen S.L."/>
            <person name="Zaremba-Niedzwiedzka K."/>
            <person name="Martijn J."/>
            <person name="Lind A.E."/>
            <person name="van Eijk R."/>
            <person name="Schleper C."/>
            <person name="Guy L."/>
            <person name="Ettema T.J."/>
        </authorList>
    </citation>
    <scope>NUCLEOTIDE SEQUENCE</scope>
</reference>
<organism evidence="1">
    <name type="scientific">marine sediment metagenome</name>
    <dbReference type="NCBI Taxonomy" id="412755"/>
    <lineage>
        <taxon>unclassified sequences</taxon>
        <taxon>metagenomes</taxon>
        <taxon>ecological metagenomes</taxon>
    </lineage>
</organism>
<dbReference type="AlphaFoldDB" id="A0A0F9QLP8"/>
<comment type="caution">
    <text evidence="1">The sequence shown here is derived from an EMBL/GenBank/DDBJ whole genome shotgun (WGS) entry which is preliminary data.</text>
</comment>
<evidence type="ECO:0000313" key="1">
    <source>
        <dbReference type="EMBL" id="KKN06268.1"/>
    </source>
</evidence>
<accession>A0A0F9QLP8</accession>
<proteinExistence type="predicted"/>
<name>A0A0F9QLP8_9ZZZZ</name>
<sequence>MKNNEFFLPSPIYFNGNLKLKQFSRNNATLLQSVDCTLKLNFKLIAMVLNNNKHLLSTSKNKTIE</sequence>
<gene>
    <name evidence="1" type="ORF">LCGC14_1079080</name>
</gene>